<sequence length="158" mass="17946">MLQRCVVPPTDASTYHWRDGGHRSECPGRDEGDGLLSPRDVVFFRTLVQESVENNFAELIRDSRSGRVTAGSEHLHFEFSVIPQRSTVEDESQLDPSITVRVYFLENGWSRVREFVFRPEGRPSGPGFRILTHGYLESWDASSEGDNNFAIFKLIARG</sequence>
<keyword evidence="2" id="KW-1185">Reference proteome</keyword>
<accession>A0A550BWD0</accession>
<dbReference type="EMBL" id="VDMD01000057">
    <property type="protein sequence ID" value="TRM56841.1"/>
    <property type="molecule type" value="Genomic_DNA"/>
</dbReference>
<comment type="caution">
    <text evidence="1">The sequence shown here is derived from an EMBL/GenBank/DDBJ whole genome shotgun (WGS) entry which is preliminary data.</text>
</comment>
<dbReference type="Proteomes" id="UP000320762">
    <property type="component" value="Unassembled WGS sequence"/>
</dbReference>
<proteinExistence type="predicted"/>
<gene>
    <name evidence="1" type="ORF">BD626DRAFT_635350</name>
</gene>
<reference evidence="1 2" key="1">
    <citation type="journal article" date="2019" name="New Phytol.">
        <title>Comparative genomics reveals unique wood-decay strategies and fruiting body development in the Schizophyllaceae.</title>
        <authorList>
            <person name="Almasi E."/>
            <person name="Sahu N."/>
            <person name="Krizsan K."/>
            <person name="Balint B."/>
            <person name="Kovacs G.M."/>
            <person name="Kiss B."/>
            <person name="Cseklye J."/>
            <person name="Drula E."/>
            <person name="Henrissat B."/>
            <person name="Nagy I."/>
            <person name="Chovatia M."/>
            <person name="Adam C."/>
            <person name="LaButti K."/>
            <person name="Lipzen A."/>
            <person name="Riley R."/>
            <person name="Grigoriev I.V."/>
            <person name="Nagy L.G."/>
        </authorList>
    </citation>
    <scope>NUCLEOTIDE SEQUENCE [LARGE SCALE GENOMIC DNA]</scope>
    <source>
        <strain evidence="1 2">NL-1724</strain>
    </source>
</reference>
<evidence type="ECO:0000313" key="1">
    <source>
        <dbReference type="EMBL" id="TRM56841.1"/>
    </source>
</evidence>
<evidence type="ECO:0000313" key="2">
    <source>
        <dbReference type="Proteomes" id="UP000320762"/>
    </source>
</evidence>
<protein>
    <submittedName>
        <fullName evidence="1">Uncharacterized protein</fullName>
    </submittedName>
</protein>
<dbReference type="AlphaFoldDB" id="A0A550BWD0"/>
<name>A0A550BWD0_9AGAR</name>
<organism evidence="1 2">
    <name type="scientific">Schizophyllum amplum</name>
    <dbReference type="NCBI Taxonomy" id="97359"/>
    <lineage>
        <taxon>Eukaryota</taxon>
        <taxon>Fungi</taxon>
        <taxon>Dikarya</taxon>
        <taxon>Basidiomycota</taxon>
        <taxon>Agaricomycotina</taxon>
        <taxon>Agaricomycetes</taxon>
        <taxon>Agaricomycetidae</taxon>
        <taxon>Agaricales</taxon>
        <taxon>Schizophyllaceae</taxon>
        <taxon>Schizophyllum</taxon>
    </lineage>
</organism>